<keyword evidence="8" id="KW-0460">Magnesium</keyword>
<sequence length="436" mass="47973">MTHDQTLLEINALLDRFTHFGVELGLERIERLLAALGHPERQVPIVHVAGSNGKGSVCAYLSAVLDQAGYRVGRYTSPHLVSWCERICLNQQEIPATQLHQILLQVLAAIDPNHSSPTQFEVITAAAWLYFAQQQVDIAVIEVGLGGRLDATNVCDRPLVSIITSLSREHWQRLGPTLADISREKAGILKPNCPAVIAPQPPEAVKVLQQRLTELHCPAFWIEPSRDLGNGWAEFVGTGSEPGSGLMLVGLQYPLPLLGAHQRINSALAVAALQILQQQGWQIDHQQIVQGMAKTQWPGRLQWFEWRGHRLLIDGAHNPAGAAMLRTYLDQTQSQPIHFVMGMIGNKDHADVFQALLRPNDWLYLVPVPDHIPVDLSQLQTLATTMCSNLAGCTVYDDVMLALEDAAIQTQTKGGTLVLCGSLYLIGHFFQLQQGG</sequence>
<dbReference type="GO" id="GO:0004326">
    <property type="term" value="F:tetrahydrofolylpolyglutamate synthase activity"/>
    <property type="evidence" value="ECO:0007669"/>
    <property type="project" value="UniProtKB-EC"/>
</dbReference>
<keyword evidence="7 11" id="KW-0067">ATP-binding</keyword>
<evidence type="ECO:0000256" key="9">
    <source>
        <dbReference type="ARBA" id="ARBA00030592"/>
    </source>
</evidence>
<name>A0AA97AJY7_9CYAN</name>
<comment type="cofactor">
    <cofactor evidence="1">
        <name>Mg(2+)</name>
        <dbReference type="ChEBI" id="CHEBI:18420"/>
    </cofactor>
</comment>
<evidence type="ECO:0000256" key="4">
    <source>
        <dbReference type="ARBA" id="ARBA00022598"/>
    </source>
</evidence>
<evidence type="ECO:0000256" key="2">
    <source>
        <dbReference type="ARBA" id="ARBA00008276"/>
    </source>
</evidence>
<keyword evidence="5" id="KW-0479">Metal-binding</keyword>
<dbReference type="InterPro" id="IPR001645">
    <property type="entry name" value="Folylpolyglutamate_synth"/>
</dbReference>
<organism evidence="14">
    <name type="scientific">Leptolyngbya sp. NK1-12</name>
    <dbReference type="NCBI Taxonomy" id="2547451"/>
    <lineage>
        <taxon>Bacteria</taxon>
        <taxon>Bacillati</taxon>
        <taxon>Cyanobacteriota</taxon>
        <taxon>Cyanophyceae</taxon>
        <taxon>Leptolyngbyales</taxon>
        <taxon>Leptolyngbyaceae</taxon>
        <taxon>Leptolyngbya group</taxon>
        <taxon>Leptolyngbya</taxon>
    </lineage>
</organism>
<dbReference type="Pfam" id="PF08245">
    <property type="entry name" value="Mur_ligase_M"/>
    <property type="match status" value="1"/>
</dbReference>
<evidence type="ECO:0000256" key="6">
    <source>
        <dbReference type="ARBA" id="ARBA00022741"/>
    </source>
</evidence>
<comment type="catalytic activity">
    <reaction evidence="10">
        <text>(6S)-5,6,7,8-tetrahydrofolyl-(gamma-L-Glu)(n) + L-glutamate + ATP = (6S)-5,6,7,8-tetrahydrofolyl-(gamma-L-Glu)(n+1) + ADP + phosphate + H(+)</text>
        <dbReference type="Rhea" id="RHEA:10580"/>
        <dbReference type="Rhea" id="RHEA-COMP:14738"/>
        <dbReference type="Rhea" id="RHEA-COMP:14740"/>
        <dbReference type="ChEBI" id="CHEBI:15378"/>
        <dbReference type="ChEBI" id="CHEBI:29985"/>
        <dbReference type="ChEBI" id="CHEBI:30616"/>
        <dbReference type="ChEBI" id="CHEBI:43474"/>
        <dbReference type="ChEBI" id="CHEBI:141005"/>
        <dbReference type="ChEBI" id="CHEBI:456216"/>
        <dbReference type="EC" id="6.3.2.17"/>
    </reaction>
</comment>
<evidence type="ECO:0000256" key="3">
    <source>
        <dbReference type="ARBA" id="ARBA00013025"/>
    </source>
</evidence>
<dbReference type="InterPro" id="IPR036615">
    <property type="entry name" value="Mur_ligase_C_dom_sf"/>
</dbReference>
<dbReference type="PANTHER" id="PTHR11136">
    <property type="entry name" value="FOLYLPOLYGLUTAMATE SYNTHASE-RELATED"/>
    <property type="match status" value="1"/>
</dbReference>
<proteinExistence type="inferred from homology"/>
<gene>
    <name evidence="14" type="ORF">HJG54_09860</name>
</gene>
<dbReference type="GO" id="GO:0046872">
    <property type="term" value="F:metal ion binding"/>
    <property type="evidence" value="ECO:0007669"/>
    <property type="project" value="UniProtKB-KW"/>
</dbReference>
<dbReference type="Gene3D" id="3.40.1190.10">
    <property type="entry name" value="Mur-like, catalytic domain"/>
    <property type="match status" value="1"/>
</dbReference>
<dbReference type="InterPro" id="IPR013221">
    <property type="entry name" value="Mur_ligase_cen"/>
</dbReference>
<evidence type="ECO:0000313" key="14">
    <source>
        <dbReference type="EMBL" id="WNZ23132.1"/>
    </source>
</evidence>
<dbReference type="InterPro" id="IPR004101">
    <property type="entry name" value="Mur_ligase_C"/>
</dbReference>
<evidence type="ECO:0000256" key="8">
    <source>
        <dbReference type="ARBA" id="ARBA00022842"/>
    </source>
</evidence>
<dbReference type="GO" id="GO:0005737">
    <property type="term" value="C:cytoplasm"/>
    <property type="evidence" value="ECO:0007669"/>
    <property type="project" value="TreeGrafter"/>
</dbReference>
<protein>
    <recommendedName>
        <fullName evidence="3">tetrahydrofolate synthase</fullName>
        <ecNumber evidence="3">6.3.2.17</ecNumber>
    </recommendedName>
    <alternativeName>
        <fullName evidence="9">Tetrahydrofolylpolyglutamate synthase</fullName>
    </alternativeName>
</protein>
<dbReference type="SUPFAM" id="SSF53244">
    <property type="entry name" value="MurD-like peptide ligases, peptide-binding domain"/>
    <property type="match status" value="1"/>
</dbReference>
<dbReference type="NCBIfam" id="TIGR01499">
    <property type="entry name" value="folC"/>
    <property type="match status" value="1"/>
</dbReference>
<evidence type="ECO:0000256" key="5">
    <source>
        <dbReference type="ARBA" id="ARBA00022723"/>
    </source>
</evidence>
<dbReference type="SUPFAM" id="SSF53623">
    <property type="entry name" value="MurD-like peptide ligases, catalytic domain"/>
    <property type="match status" value="1"/>
</dbReference>
<dbReference type="GO" id="GO:0008841">
    <property type="term" value="F:dihydrofolate synthase activity"/>
    <property type="evidence" value="ECO:0007669"/>
    <property type="project" value="TreeGrafter"/>
</dbReference>
<evidence type="ECO:0000256" key="1">
    <source>
        <dbReference type="ARBA" id="ARBA00001946"/>
    </source>
</evidence>
<dbReference type="PANTHER" id="PTHR11136:SF0">
    <property type="entry name" value="DIHYDROFOLATE SYNTHETASE-RELATED"/>
    <property type="match status" value="1"/>
</dbReference>
<feature type="domain" description="Mur ligase C-terminal" evidence="12">
    <location>
        <begin position="299"/>
        <end position="422"/>
    </location>
</feature>
<evidence type="ECO:0000256" key="11">
    <source>
        <dbReference type="PIRNR" id="PIRNR001563"/>
    </source>
</evidence>
<evidence type="ECO:0000259" key="12">
    <source>
        <dbReference type="Pfam" id="PF02875"/>
    </source>
</evidence>
<dbReference type="InterPro" id="IPR036565">
    <property type="entry name" value="Mur-like_cat_sf"/>
</dbReference>
<accession>A0AA97AJY7</accession>
<keyword evidence="6 11" id="KW-0547">Nucleotide-binding</keyword>
<dbReference type="FunFam" id="3.40.1190.10:FF:000011">
    <property type="entry name" value="Folylpolyglutamate synthase/dihydrofolate synthase"/>
    <property type="match status" value="1"/>
</dbReference>
<reference evidence="14" key="1">
    <citation type="submission" date="2020-05" db="EMBL/GenBank/DDBJ databases">
        <authorList>
            <person name="Zhu T."/>
            <person name="Keshari N."/>
            <person name="Lu X."/>
        </authorList>
    </citation>
    <scope>NUCLEOTIDE SEQUENCE</scope>
    <source>
        <strain evidence="14">NK1-12</strain>
    </source>
</reference>
<keyword evidence="4 11" id="KW-0436">Ligase</keyword>
<dbReference type="Gene3D" id="3.90.190.20">
    <property type="entry name" value="Mur ligase, C-terminal domain"/>
    <property type="match status" value="1"/>
</dbReference>
<evidence type="ECO:0000256" key="7">
    <source>
        <dbReference type="ARBA" id="ARBA00022840"/>
    </source>
</evidence>
<feature type="domain" description="Mur ligase central" evidence="13">
    <location>
        <begin position="48"/>
        <end position="272"/>
    </location>
</feature>
<evidence type="ECO:0000256" key="10">
    <source>
        <dbReference type="ARBA" id="ARBA00047493"/>
    </source>
</evidence>
<dbReference type="PIRSF" id="PIRSF001563">
    <property type="entry name" value="Folylpolyglu_synth"/>
    <property type="match status" value="1"/>
</dbReference>
<dbReference type="AlphaFoldDB" id="A0AA97AJY7"/>
<dbReference type="EC" id="6.3.2.17" evidence="3"/>
<dbReference type="GO" id="GO:0005524">
    <property type="term" value="F:ATP binding"/>
    <property type="evidence" value="ECO:0007669"/>
    <property type="project" value="UniProtKB-KW"/>
</dbReference>
<comment type="similarity">
    <text evidence="2 11">Belongs to the folylpolyglutamate synthase family.</text>
</comment>
<dbReference type="Pfam" id="PF02875">
    <property type="entry name" value="Mur_ligase_C"/>
    <property type="match status" value="1"/>
</dbReference>
<dbReference type="EMBL" id="CP053586">
    <property type="protein sequence ID" value="WNZ23132.1"/>
    <property type="molecule type" value="Genomic_DNA"/>
</dbReference>
<evidence type="ECO:0000259" key="13">
    <source>
        <dbReference type="Pfam" id="PF08245"/>
    </source>
</evidence>
<dbReference type="RefSeq" id="WP_316434720.1">
    <property type="nucleotide sequence ID" value="NZ_CP053586.1"/>
</dbReference>